<dbReference type="Proteomes" id="UP000652761">
    <property type="component" value="Unassembled WGS sequence"/>
</dbReference>
<accession>A0A843WXW5</accession>
<dbReference type="EMBL" id="NMUH01004210">
    <property type="protein sequence ID" value="MQM08804.1"/>
    <property type="molecule type" value="Genomic_DNA"/>
</dbReference>
<reference evidence="1" key="1">
    <citation type="submission" date="2017-07" db="EMBL/GenBank/DDBJ databases">
        <title>Taro Niue Genome Assembly and Annotation.</title>
        <authorList>
            <person name="Atibalentja N."/>
            <person name="Keating K."/>
            <person name="Fields C.J."/>
        </authorList>
    </citation>
    <scope>NUCLEOTIDE SEQUENCE</scope>
    <source>
        <strain evidence="1">Niue_2</strain>
        <tissue evidence="1">Leaf</tissue>
    </source>
</reference>
<sequence>LPSRLGGHGAALFGSRCRSLFVNPYQIKLDGNQLGRSGHYSWYQSEESTEICVRLPCKVHARDAGCSCCCATCVASVVAQRVRAIAAWLVLDSLAVVFLVWRTLASKSSSGEVLPESFSVGSGGKLFAVVLVRVSLRTVSRSTVPWWFWWRFSQDLLVFFPGSPFVASGGGSSQECSVFISGHRYVDPMVRSVPFGWAAFWFCWRQSELLTGVSRVVIGNRILCRVLPAIEWVAGWLVSAVSRDKAVAPRFPIVIGLLSRRVFRSRQFCYRDALPGHNKGCRGALPVAM</sequence>
<organism evidence="1 2">
    <name type="scientific">Colocasia esculenta</name>
    <name type="common">Wild taro</name>
    <name type="synonym">Arum esculentum</name>
    <dbReference type="NCBI Taxonomy" id="4460"/>
    <lineage>
        <taxon>Eukaryota</taxon>
        <taxon>Viridiplantae</taxon>
        <taxon>Streptophyta</taxon>
        <taxon>Embryophyta</taxon>
        <taxon>Tracheophyta</taxon>
        <taxon>Spermatophyta</taxon>
        <taxon>Magnoliopsida</taxon>
        <taxon>Liliopsida</taxon>
        <taxon>Araceae</taxon>
        <taxon>Aroideae</taxon>
        <taxon>Colocasieae</taxon>
        <taxon>Colocasia</taxon>
    </lineage>
</organism>
<name>A0A843WXW5_COLES</name>
<keyword evidence="2" id="KW-1185">Reference proteome</keyword>
<feature type="non-terminal residue" evidence="1">
    <location>
        <position position="289"/>
    </location>
</feature>
<proteinExistence type="predicted"/>
<gene>
    <name evidence="1" type="ORF">Taro_041659</name>
</gene>
<evidence type="ECO:0000313" key="2">
    <source>
        <dbReference type="Proteomes" id="UP000652761"/>
    </source>
</evidence>
<dbReference type="AlphaFoldDB" id="A0A843WXW5"/>
<feature type="non-terminal residue" evidence="1">
    <location>
        <position position="1"/>
    </location>
</feature>
<protein>
    <submittedName>
        <fullName evidence="1">Uncharacterized protein</fullName>
    </submittedName>
</protein>
<evidence type="ECO:0000313" key="1">
    <source>
        <dbReference type="EMBL" id="MQM08804.1"/>
    </source>
</evidence>
<comment type="caution">
    <text evidence="1">The sequence shown here is derived from an EMBL/GenBank/DDBJ whole genome shotgun (WGS) entry which is preliminary data.</text>
</comment>